<dbReference type="AlphaFoldDB" id="A0A2N9IY23"/>
<organism evidence="1">
    <name type="scientific">Fagus sylvatica</name>
    <name type="common">Beechnut</name>
    <dbReference type="NCBI Taxonomy" id="28930"/>
    <lineage>
        <taxon>Eukaryota</taxon>
        <taxon>Viridiplantae</taxon>
        <taxon>Streptophyta</taxon>
        <taxon>Embryophyta</taxon>
        <taxon>Tracheophyta</taxon>
        <taxon>Spermatophyta</taxon>
        <taxon>Magnoliopsida</taxon>
        <taxon>eudicotyledons</taxon>
        <taxon>Gunneridae</taxon>
        <taxon>Pentapetalae</taxon>
        <taxon>rosids</taxon>
        <taxon>fabids</taxon>
        <taxon>Fagales</taxon>
        <taxon>Fagaceae</taxon>
        <taxon>Fagus</taxon>
    </lineage>
</organism>
<protein>
    <submittedName>
        <fullName evidence="1">Uncharacterized protein</fullName>
    </submittedName>
</protein>
<name>A0A2N9IY23_FAGSY</name>
<reference evidence="1" key="1">
    <citation type="submission" date="2018-02" db="EMBL/GenBank/DDBJ databases">
        <authorList>
            <person name="Cohen D.B."/>
            <person name="Kent A.D."/>
        </authorList>
    </citation>
    <scope>NUCLEOTIDE SEQUENCE</scope>
</reference>
<gene>
    <name evidence="1" type="ORF">FSB_LOCUS57127</name>
</gene>
<evidence type="ECO:0000313" key="1">
    <source>
        <dbReference type="EMBL" id="SPD29245.1"/>
    </source>
</evidence>
<sequence>MLVSTTSFAPIVAVATALSNEHNNLPTCFDPNSDIFDNDSIDNIDFKKEQLGITFAYLSDFGSQRSFFAYPSNFDLGFV</sequence>
<dbReference type="EMBL" id="OIVN01006265">
    <property type="protein sequence ID" value="SPD29245.1"/>
    <property type="molecule type" value="Genomic_DNA"/>
</dbReference>
<accession>A0A2N9IY23</accession>
<proteinExistence type="predicted"/>